<dbReference type="EMBL" id="FXYX01000001">
    <property type="protein sequence ID" value="SMX66800.1"/>
    <property type="molecule type" value="Genomic_DNA"/>
</dbReference>
<evidence type="ECO:0000313" key="3">
    <source>
        <dbReference type="Proteomes" id="UP000234382"/>
    </source>
</evidence>
<feature type="domain" description="Helix-turn-helix" evidence="1">
    <location>
        <begin position="22"/>
        <end position="75"/>
    </location>
</feature>
<proteinExistence type="predicted"/>
<dbReference type="Pfam" id="PF12728">
    <property type="entry name" value="HTH_17"/>
    <property type="match status" value="1"/>
</dbReference>
<keyword evidence="3" id="KW-1185">Reference proteome</keyword>
<reference evidence="3" key="1">
    <citation type="submission" date="2017-03" db="EMBL/GenBank/DDBJ databases">
        <authorList>
            <person name="Monnet C."/>
        </authorList>
    </citation>
    <scope>NUCLEOTIDE SEQUENCE [LARGE SCALE GENOMIC DNA]</scope>
    <source>
        <strain evidence="3">ATCC 49514</strain>
    </source>
</reference>
<dbReference type="RefSeq" id="WP_244195208.1">
    <property type="nucleotide sequence ID" value="NZ_FXYX01000001.1"/>
</dbReference>
<dbReference type="AlphaFoldDB" id="A0A2H1HVB5"/>
<name>A0A2H1HVB5_9MICO</name>
<accession>A0A2H1HVB5</accession>
<evidence type="ECO:0000259" key="1">
    <source>
        <dbReference type="Pfam" id="PF12728"/>
    </source>
</evidence>
<dbReference type="SUPFAM" id="SSF46955">
    <property type="entry name" value="Putative DNA-binding domain"/>
    <property type="match status" value="1"/>
</dbReference>
<evidence type="ECO:0000313" key="2">
    <source>
        <dbReference type="EMBL" id="SMX66800.1"/>
    </source>
</evidence>
<dbReference type="InterPro" id="IPR009061">
    <property type="entry name" value="DNA-bd_dom_put_sf"/>
</dbReference>
<protein>
    <submittedName>
        <fullName evidence="2">Helix-turn-helix domain-containing protein</fullName>
    </submittedName>
</protein>
<gene>
    <name evidence="2" type="ORF">BI49514_00322</name>
</gene>
<dbReference type="InterPro" id="IPR041657">
    <property type="entry name" value="HTH_17"/>
</dbReference>
<organism evidence="2 3">
    <name type="scientific">Brevibacterium iodinum ATCC 49514</name>
    <dbReference type="NCBI Taxonomy" id="1255616"/>
    <lineage>
        <taxon>Bacteria</taxon>
        <taxon>Bacillati</taxon>
        <taxon>Actinomycetota</taxon>
        <taxon>Actinomycetes</taxon>
        <taxon>Micrococcales</taxon>
        <taxon>Brevibacteriaceae</taxon>
        <taxon>Brevibacterium</taxon>
    </lineage>
</organism>
<sequence>MNDNPTQTLASEATKRDWHDTLTIRQVVEEYGIPENTLRWWRKNGGGPDEFPTGFTVGRSVRYRRDDIDNWFQAQYERAASNVS</sequence>
<dbReference type="Proteomes" id="UP000234382">
    <property type="component" value="Unassembled WGS sequence"/>
</dbReference>